<evidence type="ECO:0000256" key="5">
    <source>
        <dbReference type="ARBA" id="ARBA00022737"/>
    </source>
</evidence>
<gene>
    <name evidence="16" type="primary">aur</name>
    <name evidence="16" type="ORF">GARC_0143</name>
</gene>
<evidence type="ECO:0000256" key="8">
    <source>
        <dbReference type="ARBA" id="ARBA00023049"/>
    </source>
</evidence>
<keyword evidence="8" id="KW-0482">Metalloprotease</keyword>
<dbReference type="InterPro" id="IPR001570">
    <property type="entry name" value="Peptidase_M4_C_domain"/>
</dbReference>
<dbReference type="Proteomes" id="UP000006327">
    <property type="component" value="Unassembled WGS sequence"/>
</dbReference>
<feature type="domain" description="FTP" evidence="15">
    <location>
        <begin position="105"/>
        <end position="154"/>
    </location>
</feature>
<reference evidence="16 17" key="1">
    <citation type="journal article" date="2017" name="Antonie Van Leeuwenhoek">
        <title>Rhizobium rhizosphaerae sp. nov., a novel species isolated from rice rhizosphere.</title>
        <authorList>
            <person name="Zhao J.J."/>
            <person name="Zhang J."/>
            <person name="Zhang R.J."/>
            <person name="Zhang C.W."/>
            <person name="Yin H.Q."/>
            <person name="Zhang X.X."/>
        </authorList>
    </citation>
    <scope>NUCLEOTIDE SEQUENCE [LARGE SCALE GENOMIC DNA]</scope>
    <source>
        <strain evidence="16 17">BSs20135</strain>
    </source>
</reference>
<evidence type="ECO:0000256" key="7">
    <source>
        <dbReference type="ARBA" id="ARBA00022833"/>
    </source>
</evidence>
<dbReference type="InterPro" id="IPR011096">
    <property type="entry name" value="FTP_domain"/>
</dbReference>
<dbReference type="PRINTS" id="PR00730">
    <property type="entry name" value="THERMOLYSIN"/>
</dbReference>
<dbReference type="Gene3D" id="3.10.450.490">
    <property type="match status" value="1"/>
</dbReference>
<dbReference type="GO" id="GO:0006508">
    <property type="term" value="P:proteolysis"/>
    <property type="evidence" value="ECO:0007669"/>
    <property type="project" value="UniProtKB-KW"/>
</dbReference>
<evidence type="ECO:0000256" key="4">
    <source>
        <dbReference type="ARBA" id="ARBA00022729"/>
    </source>
</evidence>
<dbReference type="EMBL" id="BAEO01000003">
    <property type="protein sequence ID" value="GAC17125.1"/>
    <property type="molecule type" value="Genomic_DNA"/>
</dbReference>
<sequence length="1279" mass="134450">MHHVSKIAAMLCLTLNTTAVLAEKSKGAENLLADTAGKAQISVDENTGYARFIRLTPNSQLGPLKLQTRSKSGTSGSTKVDTSGLSLSFLRDYGSAFGIENVDTQLTLVGTNRDKLGSQHSIFKQNYNGLPVFAGELRTHFNSDGEMIAVNGKFLTDIKVVTKPVITLSQATRIAFLRVEQDPTKKVTSDNVGNREDKMGTPAALLVNSSTLMVFRAGLIKGTPGQDHLAYEIEVVNSAGNVREFVYVDALNGEVVDQITGIHDALDRRAFDAEGAAHPGPNYSGNPFWVEGDTLPTADIEADNMIYASAETYSLFENAFGRDSFDDAGSTMDAIFNRGDECPNASWNGTYISFCPGLTTDDVTAHEWAHAYTEYTNNLIYQWQSGALNESYSDIWGETVDRINGREDSIGPDVARTDNSCSDYTPGNSPGSGDDSVRWLLGEDATAVGLTGALRDMWNPTCQGDPGKVTDAEYYCLSTDQGGVHTNSGVPNHAYSLMVDGGSYNGFSDTGLGLTKSAHIHWAAQNMLTPSSNFYDHADALETACTALTGLDLSDLSNGTPTGEIITAGDCSQVSAIIAAVELRTPPTQCGFEPLLAEAPALCEGMGNVQSFFSEDFESGALPAGWSVSSHDVANPATFDSPGWLVVDDLPSGANGVFAAFAPDLLAGDCGVDTEAGAVSIDSPPIILPASPTPHVAFNHWVATEAGWDGGNLKMSVNGGAFVVVPSEAYSFNAYNSALTTPTDNPLGGEEAFTGSDAGGLSGTWGQSQIDLYGYASPGDTIQLRFDFGTDGCNGTTGWYVESIEAYSCSAEAPPICGDARLDIGEMCDDGNAVNGDGCSASCQVESGFSCSIPTDAINSSNIVADWSFEGGVPNEDWLASSTFAGINEFPLCGPGNGCPAVPVNSGSWVVWIGGLSTGVTSSVAQNITIPATASDLTLNVLRGLCDTGPTPDSLQISIDGEDIGTVECDATDNNYVEHSFSVVGFNDGGVHTIQIGGTVGGVTQQSNFFVDDVAIEDNLPKPAIPSVCVEVVTDIACNVEPVGFDTGISQSWTVVDNAGTGVVWSSVADSEIGGNFTGGSGDAATANSDAAAFVEFDTELHSNSFSLVGFTGATLEYLVDYQNLASLDFLNLDISTDGGSSWATMLSWNEDHPVGGLLNAAGELVSIDLTHYAGEADVKLRWHYFDPNSGDWDWYAQIDNVSLACDNVPQALRCDVNLDGIVDRADIMLVGAARNQAAAPGDPRDNDGDGFISVSDVRQCTQLCTLPRCATPAPAPAP</sequence>
<dbReference type="AlphaFoldDB" id="K6Z0X8"/>
<dbReference type="PROSITE" id="PS00018">
    <property type="entry name" value="EF_HAND_1"/>
    <property type="match status" value="1"/>
</dbReference>
<name>K6Z0X8_9ALTE</name>
<dbReference type="PANTHER" id="PTHR33794:SF1">
    <property type="entry name" value="BACILLOLYSIN"/>
    <property type="match status" value="1"/>
</dbReference>
<dbReference type="SUPFAM" id="SSF55486">
    <property type="entry name" value="Metalloproteases ('zincins'), catalytic domain"/>
    <property type="match status" value="1"/>
</dbReference>
<protein>
    <submittedName>
        <fullName evidence="16">Aureolysin</fullName>
        <ecNumber evidence="16">3.4.24.29</ecNumber>
    </submittedName>
</protein>
<dbReference type="InterPro" id="IPR018247">
    <property type="entry name" value="EF_Hand_1_Ca_BS"/>
</dbReference>
<dbReference type="InterPro" id="IPR013856">
    <property type="entry name" value="Peptidase_M4_domain"/>
</dbReference>
<dbReference type="PANTHER" id="PTHR33794">
    <property type="entry name" value="BACILLOLYSIN"/>
    <property type="match status" value="1"/>
</dbReference>
<keyword evidence="4" id="KW-0732">Signal</keyword>
<dbReference type="GO" id="GO:0004222">
    <property type="term" value="F:metalloendopeptidase activity"/>
    <property type="evidence" value="ECO:0007669"/>
    <property type="project" value="InterPro"/>
</dbReference>
<keyword evidence="9" id="KW-0865">Zymogen</keyword>
<organism evidence="16 17">
    <name type="scientific">Paraglaciecola arctica BSs20135</name>
    <dbReference type="NCBI Taxonomy" id="493475"/>
    <lineage>
        <taxon>Bacteria</taxon>
        <taxon>Pseudomonadati</taxon>
        <taxon>Pseudomonadota</taxon>
        <taxon>Gammaproteobacteria</taxon>
        <taxon>Alteromonadales</taxon>
        <taxon>Alteromonadaceae</taxon>
        <taxon>Paraglaciecola</taxon>
    </lineage>
</organism>
<dbReference type="Gene3D" id="2.60.120.200">
    <property type="match status" value="1"/>
</dbReference>
<dbReference type="RefSeq" id="WP_007615634.1">
    <property type="nucleotide sequence ID" value="NZ_BAEO01000003.1"/>
</dbReference>
<dbReference type="InterPro" id="IPR027268">
    <property type="entry name" value="Peptidase_M4/M1_CTD_sf"/>
</dbReference>
<dbReference type="Pfam" id="PF07504">
    <property type="entry name" value="FTP"/>
    <property type="match status" value="1"/>
</dbReference>
<dbReference type="OrthoDB" id="5378341at2"/>
<dbReference type="InterPro" id="IPR023612">
    <property type="entry name" value="Peptidase_M4"/>
</dbReference>
<keyword evidence="2" id="KW-0645">Protease</keyword>
<feature type="active site" evidence="11">
    <location>
        <position position="367"/>
    </location>
</feature>
<comment type="similarity">
    <text evidence="1">Belongs to the peptidase M4 family.</text>
</comment>
<feature type="domain" description="Peptidase M4 C-terminal" evidence="14">
    <location>
        <begin position="378"/>
        <end position="550"/>
    </location>
</feature>
<dbReference type="CDD" id="cd09597">
    <property type="entry name" value="M4_TLP"/>
    <property type="match status" value="1"/>
</dbReference>
<feature type="region of interest" description="Disordered" evidence="12">
    <location>
        <begin position="406"/>
        <end position="434"/>
    </location>
</feature>
<keyword evidence="7" id="KW-0862">Zinc</keyword>
<keyword evidence="5" id="KW-0677">Repeat</keyword>
<proteinExistence type="inferred from homology"/>
<dbReference type="STRING" id="493475.GARC_0143"/>
<keyword evidence="6 16" id="KW-0378">Hydrolase</keyword>
<evidence type="ECO:0000259" key="13">
    <source>
        <dbReference type="Pfam" id="PF01447"/>
    </source>
</evidence>
<evidence type="ECO:0000256" key="3">
    <source>
        <dbReference type="ARBA" id="ARBA00022723"/>
    </source>
</evidence>
<evidence type="ECO:0000256" key="10">
    <source>
        <dbReference type="ARBA" id="ARBA00023157"/>
    </source>
</evidence>
<evidence type="ECO:0000259" key="15">
    <source>
        <dbReference type="Pfam" id="PF07504"/>
    </source>
</evidence>
<evidence type="ECO:0000313" key="16">
    <source>
        <dbReference type="EMBL" id="GAC17125.1"/>
    </source>
</evidence>
<dbReference type="NCBIfam" id="TIGR02232">
    <property type="entry name" value="myxo_disulf_rpt"/>
    <property type="match status" value="1"/>
</dbReference>
<evidence type="ECO:0000256" key="12">
    <source>
        <dbReference type="SAM" id="MobiDB-lite"/>
    </source>
</evidence>
<evidence type="ECO:0000256" key="1">
    <source>
        <dbReference type="ARBA" id="ARBA00009388"/>
    </source>
</evidence>
<evidence type="ECO:0000256" key="2">
    <source>
        <dbReference type="ARBA" id="ARBA00022670"/>
    </source>
</evidence>
<dbReference type="EC" id="3.4.24.29" evidence="16"/>
<dbReference type="eggNOG" id="COG3227">
    <property type="taxonomic scope" value="Bacteria"/>
</dbReference>
<evidence type="ECO:0000256" key="9">
    <source>
        <dbReference type="ARBA" id="ARBA00023145"/>
    </source>
</evidence>
<feature type="active site" description="Proton donor" evidence="11">
    <location>
        <position position="485"/>
    </location>
</feature>
<dbReference type="InterPro" id="IPR011936">
    <property type="entry name" value="Myxo_disulph_rpt"/>
</dbReference>
<accession>K6Z0X8</accession>
<keyword evidence="17" id="KW-1185">Reference proteome</keyword>
<evidence type="ECO:0000256" key="6">
    <source>
        <dbReference type="ARBA" id="ARBA00022801"/>
    </source>
</evidence>
<dbReference type="GO" id="GO:0046872">
    <property type="term" value="F:metal ion binding"/>
    <property type="evidence" value="ECO:0007669"/>
    <property type="project" value="UniProtKB-KW"/>
</dbReference>
<dbReference type="InterPro" id="IPR050728">
    <property type="entry name" value="Zinc_Metalloprotease_M4"/>
</dbReference>
<feature type="domain" description="Peptidase M4" evidence="13">
    <location>
        <begin position="303"/>
        <end position="374"/>
    </location>
</feature>
<dbReference type="Pfam" id="PF02868">
    <property type="entry name" value="Peptidase_M4_C"/>
    <property type="match status" value="1"/>
</dbReference>
<evidence type="ECO:0000313" key="17">
    <source>
        <dbReference type="Proteomes" id="UP000006327"/>
    </source>
</evidence>
<dbReference type="eggNOG" id="COG1404">
    <property type="taxonomic scope" value="Bacteria"/>
</dbReference>
<evidence type="ECO:0000256" key="11">
    <source>
        <dbReference type="PIRSR" id="PIRSR623612-1"/>
    </source>
</evidence>
<keyword evidence="3" id="KW-0479">Metal-binding</keyword>
<dbReference type="Gene3D" id="3.10.170.10">
    <property type="match status" value="1"/>
</dbReference>
<dbReference type="Pfam" id="PF01447">
    <property type="entry name" value="Peptidase_M4"/>
    <property type="match status" value="1"/>
</dbReference>
<feature type="compositionally biased region" description="Polar residues" evidence="12">
    <location>
        <begin position="417"/>
        <end position="431"/>
    </location>
</feature>
<keyword evidence="10" id="KW-1015">Disulfide bond</keyword>
<dbReference type="Gene3D" id="1.10.390.10">
    <property type="entry name" value="Neutral Protease Domain 2"/>
    <property type="match status" value="1"/>
</dbReference>
<comment type="caution">
    <text evidence="16">The sequence shown here is derived from an EMBL/GenBank/DDBJ whole genome shotgun (WGS) entry which is preliminary data.</text>
</comment>
<evidence type="ECO:0000259" key="14">
    <source>
        <dbReference type="Pfam" id="PF02868"/>
    </source>
</evidence>